<evidence type="ECO:0000313" key="9">
    <source>
        <dbReference type="EMBL" id="TVX85262.1"/>
    </source>
</evidence>
<gene>
    <name evidence="9" type="ORF">FPZ44_25420</name>
</gene>
<feature type="transmembrane region" description="Helical" evidence="7">
    <location>
        <begin position="138"/>
        <end position="166"/>
    </location>
</feature>
<feature type="domain" description="VTT" evidence="8">
    <location>
        <begin position="30"/>
        <end position="160"/>
    </location>
</feature>
<dbReference type="PANTHER" id="PTHR42709">
    <property type="entry name" value="ALKALINE PHOSPHATASE LIKE PROTEIN"/>
    <property type="match status" value="1"/>
</dbReference>
<evidence type="ECO:0000256" key="5">
    <source>
        <dbReference type="ARBA" id="ARBA00022989"/>
    </source>
</evidence>
<comment type="similarity">
    <text evidence="2">Belongs to the DedA family.</text>
</comment>
<feature type="transmembrane region" description="Helical" evidence="7">
    <location>
        <begin position="12"/>
        <end position="30"/>
    </location>
</feature>
<evidence type="ECO:0000256" key="6">
    <source>
        <dbReference type="ARBA" id="ARBA00023136"/>
    </source>
</evidence>
<dbReference type="Proteomes" id="UP000318102">
    <property type="component" value="Unassembled WGS sequence"/>
</dbReference>
<dbReference type="InterPro" id="IPR051311">
    <property type="entry name" value="DedA_domain"/>
</dbReference>
<feature type="transmembrane region" description="Helical" evidence="7">
    <location>
        <begin position="50"/>
        <end position="71"/>
    </location>
</feature>
<comment type="subcellular location">
    <subcellularLocation>
        <location evidence="1">Cell membrane</location>
        <topology evidence="1">Multi-pass membrane protein</topology>
    </subcellularLocation>
</comment>
<evidence type="ECO:0000259" key="8">
    <source>
        <dbReference type="Pfam" id="PF09335"/>
    </source>
</evidence>
<dbReference type="RefSeq" id="WP_144995323.1">
    <property type="nucleotide sequence ID" value="NZ_VNJK01000008.1"/>
</dbReference>
<dbReference type="PANTHER" id="PTHR42709:SF6">
    <property type="entry name" value="UNDECAPRENYL PHOSPHATE TRANSPORTER A"/>
    <property type="match status" value="1"/>
</dbReference>
<accession>A0A559IC62</accession>
<organism evidence="9 10">
    <name type="scientific">Paenibacillus agilis</name>
    <dbReference type="NCBI Taxonomy" id="3020863"/>
    <lineage>
        <taxon>Bacteria</taxon>
        <taxon>Bacillati</taxon>
        <taxon>Bacillota</taxon>
        <taxon>Bacilli</taxon>
        <taxon>Bacillales</taxon>
        <taxon>Paenibacillaceae</taxon>
        <taxon>Paenibacillus</taxon>
    </lineage>
</organism>
<dbReference type="EMBL" id="VNJK01000008">
    <property type="protein sequence ID" value="TVX85262.1"/>
    <property type="molecule type" value="Genomic_DNA"/>
</dbReference>
<feature type="transmembrane region" description="Helical" evidence="7">
    <location>
        <begin position="178"/>
        <end position="196"/>
    </location>
</feature>
<name>A0A559IC62_9BACL</name>
<reference evidence="9 10" key="1">
    <citation type="submission" date="2019-07" db="EMBL/GenBank/DDBJ databases">
        <authorList>
            <person name="Kim J."/>
        </authorList>
    </citation>
    <scope>NUCLEOTIDE SEQUENCE [LARGE SCALE GENOMIC DNA]</scope>
    <source>
        <strain evidence="9 10">N4</strain>
    </source>
</reference>
<keyword evidence="4 7" id="KW-0812">Transmembrane</keyword>
<proteinExistence type="inferred from homology"/>
<evidence type="ECO:0000256" key="1">
    <source>
        <dbReference type="ARBA" id="ARBA00004651"/>
    </source>
</evidence>
<dbReference type="InterPro" id="IPR032816">
    <property type="entry name" value="VTT_dom"/>
</dbReference>
<evidence type="ECO:0000313" key="10">
    <source>
        <dbReference type="Proteomes" id="UP000318102"/>
    </source>
</evidence>
<dbReference type="AlphaFoldDB" id="A0A559IC62"/>
<dbReference type="OrthoDB" id="9813426at2"/>
<comment type="caution">
    <text evidence="9">The sequence shown here is derived from an EMBL/GenBank/DDBJ whole genome shotgun (WGS) entry which is preliminary data.</text>
</comment>
<evidence type="ECO:0000256" key="4">
    <source>
        <dbReference type="ARBA" id="ARBA00022692"/>
    </source>
</evidence>
<keyword evidence="3" id="KW-1003">Cell membrane</keyword>
<keyword evidence="10" id="KW-1185">Reference proteome</keyword>
<dbReference type="Pfam" id="PF09335">
    <property type="entry name" value="VTT_dom"/>
    <property type="match status" value="1"/>
</dbReference>
<evidence type="ECO:0000256" key="7">
    <source>
        <dbReference type="SAM" id="Phobius"/>
    </source>
</evidence>
<keyword evidence="5 7" id="KW-1133">Transmembrane helix</keyword>
<evidence type="ECO:0000256" key="3">
    <source>
        <dbReference type="ARBA" id="ARBA00022475"/>
    </source>
</evidence>
<dbReference type="GO" id="GO:0005886">
    <property type="term" value="C:plasma membrane"/>
    <property type="evidence" value="ECO:0007669"/>
    <property type="project" value="UniProtKB-SubCell"/>
</dbReference>
<keyword evidence="6 7" id="KW-0472">Membrane</keyword>
<evidence type="ECO:0000256" key="2">
    <source>
        <dbReference type="ARBA" id="ARBA00010792"/>
    </source>
</evidence>
<protein>
    <submittedName>
        <fullName evidence="9">DedA family protein</fullName>
    </submittedName>
</protein>
<sequence>MENWITGIMNDFGYIGVFLLIAIENLFPPIPSEVILTFGGFMTTYSDMSIVGVVIASTLGSIAGAIALYYVGYLVDVNRMERFVGKYGRFLQLTPNDVTKTYSWFTKYGVWAVFLCRMVPLLRSLISVPAGSTRMNFGLFMVLTTVGSLIWNIALVSVGAAVGASWETIVSYMDTYSNIVYALIALIGLGVLVFIFKRKKKAN</sequence>